<evidence type="ECO:0000313" key="2">
    <source>
        <dbReference type="Proteomes" id="UP000234585"/>
    </source>
</evidence>
<organism evidence="1 2">
    <name type="scientific">Aspergillus candidus</name>
    <dbReference type="NCBI Taxonomy" id="41067"/>
    <lineage>
        <taxon>Eukaryota</taxon>
        <taxon>Fungi</taxon>
        <taxon>Dikarya</taxon>
        <taxon>Ascomycota</taxon>
        <taxon>Pezizomycotina</taxon>
        <taxon>Eurotiomycetes</taxon>
        <taxon>Eurotiomycetidae</taxon>
        <taxon>Eurotiales</taxon>
        <taxon>Aspergillaceae</taxon>
        <taxon>Aspergillus</taxon>
        <taxon>Aspergillus subgen. Circumdati</taxon>
    </lineage>
</organism>
<dbReference type="AlphaFoldDB" id="A0A2I2FIT4"/>
<keyword evidence="2" id="KW-1185">Reference proteome</keyword>
<dbReference type="PROSITE" id="PS00549">
    <property type="entry name" value="BACTERIOFERRITIN"/>
    <property type="match status" value="1"/>
</dbReference>
<reference evidence="1 2" key="1">
    <citation type="submission" date="2017-12" db="EMBL/GenBank/DDBJ databases">
        <authorList>
            <consortium name="DOE Joint Genome Institute"/>
            <person name="Haridas S."/>
            <person name="Kjaerbolling I."/>
            <person name="Vesth T.C."/>
            <person name="Frisvad J.C."/>
            <person name="Nybo J.L."/>
            <person name="Theobald S."/>
            <person name="Kuo A."/>
            <person name="Bowyer P."/>
            <person name="Matsuda Y."/>
            <person name="Mondo S."/>
            <person name="Lyhne E.K."/>
            <person name="Kogle M.E."/>
            <person name="Clum A."/>
            <person name="Lipzen A."/>
            <person name="Salamov A."/>
            <person name="Ngan C.Y."/>
            <person name="Daum C."/>
            <person name="Chiniquy J."/>
            <person name="Barry K."/>
            <person name="LaButti K."/>
            <person name="Simmons B.A."/>
            <person name="Magnuson J.K."/>
            <person name="Mortensen U.H."/>
            <person name="Larsen T.O."/>
            <person name="Grigoriev I.V."/>
            <person name="Baker S.E."/>
            <person name="Andersen M.R."/>
            <person name="Nordberg H.P."/>
            <person name="Cantor M.N."/>
            <person name="Hua S.X."/>
        </authorList>
    </citation>
    <scope>NUCLEOTIDE SEQUENCE [LARGE SCALE GENOMIC DNA]</scope>
    <source>
        <strain evidence="1 2">CBS 102.13</strain>
    </source>
</reference>
<proteinExistence type="predicted"/>
<name>A0A2I2FIT4_ASPCN</name>
<dbReference type="EMBL" id="KZ559124">
    <property type="protein sequence ID" value="PLB40541.1"/>
    <property type="molecule type" value="Genomic_DNA"/>
</dbReference>
<sequence>MSGPGAVIRALFRALQPSLVPEPDRCMFRLIVCSLICCVWPQGALSQSGLQSPLPRLWQW</sequence>
<protein>
    <submittedName>
        <fullName evidence="1">Uncharacterized protein</fullName>
    </submittedName>
</protein>
<dbReference type="RefSeq" id="XP_024674553.1">
    <property type="nucleotide sequence ID" value="XM_024811626.1"/>
</dbReference>
<accession>A0A2I2FIT4</accession>
<dbReference type="GeneID" id="36518786"/>
<dbReference type="Proteomes" id="UP000234585">
    <property type="component" value="Unassembled WGS sequence"/>
</dbReference>
<evidence type="ECO:0000313" key="1">
    <source>
        <dbReference type="EMBL" id="PLB40541.1"/>
    </source>
</evidence>
<gene>
    <name evidence="1" type="ORF">BDW47DRAFT_101301</name>
</gene>